<keyword evidence="2" id="KW-1185">Reference proteome</keyword>
<organism evidence="1 2">
    <name type="scientific">Candidatus Sulfurimonas marisnigri</name>
    <dbReference type="NCBI Taxonomy" id="2740405"/>
    <lineage>
        <taxon>Bacteria</taxon>
        <taxon>Pseudomonadati</taxon>
        <taxon>Campylobacterota</taxon>
        <taxon>Epsilonproteobacteria</taxon>
        <taxon>Campylobacterales</taxon>
        <taxon>Sulfurimonadaceae</taxon>
        <taxon>Sulfurimonas</taxon>
    </lineage>
</organism>
<dbReference type="KEGG" id="smas:HUE87_07460"/>
<evidence type="ECO:0000313" key="2">
    <source>
        <dbReference type="Proteomes" id="UP000593836"/>
    </source>
</evidence>
<reference evidence="1 2" key="1">
    <citation type="submission" date="2020-05" db="EMBL/GenBank/DDBJ databases">
        <title>Sulfurimonas marisnigri, sp. nov., and Sulfurimonas baltica, sp. nov., manganese oxide reducing chemolithoautotrophs of the class Epsilonproteobacteria isolated from the pelagic redoxclines of the Black and Baltic Seas and emended description of the genus Sulfurimonas.</title>
        <authorList>
            <person name="Henkel J.V."/>
            <person name="Laudan C."/>
            <person name="Werner J."/>
            <person name="Neu T."/>
            <person name="Plewe S."/>
            <person name="Sproer C."/>
            <person name="Bunk B."/>
            <person name="Schulz-Vogt H.N."/>
        </authorList>
    </citation>
    <scope>NUCLEOTIDE SEQUENCE [LARGE SCALE GENOMIC DNA]</scope>
    <source>
        <strain evidence="1 2">SoZ1</strain>
    </source>
</reference>
<dbReference type="RefSeq" id="WP_194365573.1">
    <property type="nucleotide sequence ID" value="NZ_CP054493.1"/>
</dbReference>
<name>A0A7S7LYE0_9BACT</name>
<dbReference type="EMBL" id="CP054493">
    <property type="protein sequence ID" value="QOY53738.1"/>
    <property type="molecule type" value="Genomic_DNA"/>
</dbReference>
<accession>A0A7S7LYE0</accession>
<evidence type="ECO:0000313" key="1">
    <source>
        <dbReference type="EMBL" id="QOY53738.1"/>
    </source>
</evidence>
<protein>
    <submittedName>
        <fullName evidence="1">Uncharacterized protein</fullName>
    </submittedName>
</protein>
<gene>
    <name evidence="1" type="ORF">HUE87_07460</name>
</gene>
<proteinExistence type="predicted"/>
<dbReference type="Proteomes" id="UP000593836">
    <property type="component" value="Chromosome"/>
</dbReference>
<sequence>MKKIIINKKFYGNIELPKTRSAYKHFVSIVRAFSSNEEITLKTMYSPNKLKSFNSYQRGGCSDELLELDMFIELSSLLRFSAETAVKLKNQIEFINDNAYVNLNISNSLILFNKKVPVKTRKAYLFWDIENFSNISPMFSHIVEPFEIEDKNIYISCNPDSLYLFKAEWEADLYDFGKTLNSFNFTKCDHGKNVADGILLKNFEDLKAVNADIYIITYDIELKERFRESCSKSNNLYVLQRKILN</sequence>
<dbReference type="AlphaFoldDB" id="A0A7S7LYE0"/>